<dbReference type="InterPro" id="IPR050700">
    <property type="entry name" value="YIM1/Zinc_Alcohol_DH_Fams"/>
</dbReference>
<organism evidence="2 3">
    <name type="scientific">Manduca sexta</name>
    <name type="common">Tobacco hawkmoth</name>
    <name type="synonym">Tobacco hornworm</name>
    <dbReference type="NCBI Taxonomy" id="7130"/>
    <lineage>
        <taxon>Eukaryota</taxon>
        <taxon>Metazoa</taxon>
        <taxon>Ecdysozoa</taxon>
        <taxon>Arthropoda</taxon>
        <taxon>Hexapoda</taxon>
        <taxon>Insecta</taxon>
        <taxon>Pterygota</taxon>
        <taxon>Neoptera</taxon>
        <taxon>Endopterygota</taxon>
        <taxon>Lepidoptera</taxon>
        <taxon>Glossata</taxon>
        <taxon>Ditrysia</taxon>
        <taxon>Bombycoidea</taxon>
        <taxon>Sphingidae</taxon>
        <taxon>Sphinginae</taxon>
        <taxon>Sphingini</taxon>
        <taxon>Manduca</taxon>
    </lineage>
</organism>
<dbReference type="Pfam" id="PF08240">
    <property type="entry name" value="ADH_N"/>
    <property type="match status" value="1"/>
</dbReference>
<evidence type="ECO:0000259" key="1">
    <source>
        <dbReference type="Pfam" id="PF08240"/>
    </source>
</evidence>
<protein>
    <recommendedName>
        <fullName evidence="1">Alcohol dehydrogenase-like N-terminal domain-containing protein</fullName>
    </recommendedName>
</protein>
<name>A0A921ZS94_MANSE</name>
<evidence type="ECO:0000313" key="3">
    <source>
        <dbReference type="Proteomes" id="UP000791440"/>
    </source>
</evidence>
<dbReference type="PANTHER" id="PTHR11695">
    <property type="entry name" value="ALCOHOL DEHYDROGENASE RELATED"/>
    <property type="match status" value="1"/>
</dbReference>
<dbReference type="InterPro" id="IPR013154">
    <property type="entry name" value="ADH-like_N"/>
</dbReference>
<sequence>MSAVVLRAAARCTSSAAGGRMRAWRVHGYEPAEPRLEEARVPALRAPDELLVRVHAASVNPLDVAMLGGYGARVLNTLRAAEGGEGVEFPLVPGRDFVGVVERAGAAARLRRGERVWGVVPPHRQGTHAQYVVVRDSWVIDLAMFCNNYFHIIINMLPLNMSYHATMLIAVSKYL</sequence>
<dbReference type="PANTHER" id="PTHR11695:SF294">
    <property type="entry name" value="RETICULON-4-INTERACTING PROTEIN 1, MITOCHONDRIAL"/>
    <property type="match status" value="1"/>
</dbReference>
<proteinExistence type="predicted"/>
<dbReference type="Proteomes" id="UP000791440">
    <property type="component" value="Unassembled WGS sequence"/>
</dbReference>
<dbReference type="GO" id="GO:0005739">
    <property type="term" value="C:mitochondrion"/>
    <property type="evidence" value="ECO:0007669"/>
    <property type="project" value="TreeGrafter"/>
</dbReference>
<reference evidence="2" key="2">
    <citation type="submission" date="2020-12" db="EMBL/GenBank/DDBJ databases">
        <authorList>
            <person name="Kanost M."/>
        </authorList>
    </citation>
    <scope>NUCLEOTIDE SEQUENCE</scope>
</reference>
<dbReference type="AlphaFoldDB" id="A0A921ZS94"/>
<gene>
    <name evidence="2" type="ORF">O3G_MSEX012995</name>
</gene>
<keyword evidence="3" id="KW-1185">Reference proteome</keyword>
<feature type="domain" description="Alcohol dehydrogenase-like N-terminal" evidence="1">
    <location>
        <begin position="47"/>
        <end position="142"/>
    </location>
</feature>
<comment type="caution">
    <text evidence="2">The sequence shown here is derived from an EMBL/GenBank/DDBJ whole genome shotgun (WGS) entry which is preliminary data.</text>
</comment>
<reference evidence="2" key="1">
    <citation type="journal article" date="2016" name="Insect Biochem. Mol. Biol.">
        <title>Multifaceted biological insights from a draft genome sequence of the tobacco hornworm moth, Manduca sexta.</title>
        <authorList>
            <person name="Kanost M.R."/>
            <person name="Arrese E.L."/>
            <person name="Cao X."/>
            <person name="Chen Y.R."/>
            <person name="Chellapilla S."/>
            <person name="Goldsmith M.R."/>
            <person name="Grosse-Wilde E."/>
            <person name="Heckel D.G."/>
            <person name="Herndon N."/>
            <person name="Jiang H."/>
            <person name="Papanicolaou A."/>
            <person name="Qu J."/>
            <person name="Soulages J.L."/>
            <person name="Vogel H."/>
            <person name="Walters J."/>
            <person name="Waterhouse R.M."/>
            <person name="Ahn S.J."/>
            <person name="Almeida F.C."/>
            <person name="An C."/>
            <person name="Aqrawi P."/>
            <person name="Bretschneider A."/>
            <person name="Bryant W.B."/>
            <person name="Bucks S."/>
            <person name="Chao H."/>
            <person name="Chevignon G."/>
            <person name="Christen J.M."/>
            <person name="Clarke D.F."/>
            <person name="Dittmer N.T."/>
            <person name="Ferguson L.C.F."/>
            <person name="Garavelou S."/>
            <person name="Gordon K.H.J."/>
            <person name="Gunaratna R.T."/>
            <person name="Han Y."/>
            <person name="Hauser F."/>
            <person name="He Y."/>
            <person name="Heidel-Fischer H."/>
            <person name="Hirsh A."/>
            <person name="Hu Y."/>
            <person name="Jiang H."/>
            <person name="Kalra D."/>
            <person name="Klinner C."/>
            <person name="Konig C."/>
            <person name="Kovar C."/>
            <person name="Kroll A.R."/>
            <person name="Kuwar S.S."/>
            <person name="Lee S.L."/>
            <person name="Lehman R."/>
            <person name="Li K."/>
            <person name="Li Z."/>
            <person name="Liang H."/>
            <person name="Lovelace S."/>
            <person name="Lu Z."/>
            <person name="Mansfield J.H."/>
            <person name="McCulloch K.J."/>
            <person name="Mathew T."/>
            <person name="Morton B."/>
            <person name="Muzny D.M."/>
            <person name="Neunemann D."/>
            <person name="Ongeri F."/>
            <person name="Pauchet Y."/>
            <person name="Pu L.L."/>
            <person name="Pyrousis I."/>
            <person name="Rao X.J."/>
            <person name="Redding A."/>
            <person name="Roesel C."/>
            <person name="Sanchez-Gracia A."/>
            <person name="Schaack S."/>
            <person name="Shukla A."/>
            <person name="Tetreau G."/>
            <person name="Wang Y."/>
            <person name="Xiong G.H."/>
            <person name="Traut W."/>
            <person name="Walsh T.K."/>
            <person name="Worley K.C."/>
            <person name="Wu D."/>
            <person name="Wu W."/>
            <person name="Wu Y.Q."/>
            <person name="Zhang X."/>
            <person name="Zou Z."/>
            <person name="Zucker H."/>
            <person name="Briscoe A.D."/>
            <person name="Burmester T."/>
            <person name="Clem R.J."/>
            <person name="Feyereisen R."/>
            <person name="Grimmelikhuijzen C.J.P."/>
            <person name="Hamodrakas S.J."/>
            <person name="Hansson B.S."/>
            <person name="Huguet E."/>
            <person name="Jermiin L.S."/>
            <person name="Lan Q."/>
            <person name="Lehman H.K."/>
            <person name="Lorenzen M."/>
            <person name="Merzendorfer H."/>
            <person name="Michalopoulos I."/>
            <person name="Morton D.B."/>
            <person name="Muthukrishnan S."/>
            <person name="Oakeshott J.G."/>
            <person name="Palmer W."/>
            <person name="Park Y."/>
            <person name="Passarelli A.L."/>
            <person name="Rozas J."/>
            <person name="Schwartz L.M."/>
            <person name="Smith W."/>
            <person name="Southgate A."/>
            <person name="Vilcinskas A."/>
            <person name="Vogt R."/>
            <person name="Wang P."/>
            <person name="Werren J."/>
            <person name="Yu X.Q."/>
            <person name="Zhou J.J."/>
            <person name="Brown S.J."/>
            <person name="Scherer S.E."/>
            <person name="Richards S."/>
            <person name="Blissard G.W."/>
        </authorList>
    </citation>
    <scope>NUCLEOTIDE SEQUENCE</scope>
</reference>
<dbReference type="EMBL" id="JH668799">
    <property type="protein sequence ID" value="KAG6462002.1"/>
    <property type="molecule type" value="Genomic_DNA"/>
</dbReference>
<accession>A0A921ZS94</accession>
<evidence type="ECO:0000313" key="2">
    <source>
        <dbReference type="EMBL" id="KAG6462002.1"/>
    </source>
</evidence>